<comment type="caution">
    <text evidence="2">The sequence shown here is derived from an EMBL/GenBank/DDBJ whole genome shotgun (WGS) entry which is preliminary data.</text>
</comment>
<dbReference type="InterPro" id="IPR011576">
    <property type="entry name" value="Pyridox_Oxase_N"/>
</dbReference>
<feature type="domain" description="Pyridoxamine 5'-phosphate oxidase N-terminal" evidence="1">
    <location>
        <begin position="6"/>
        <end position="122"/>
    </location>
</feature>
<gene>
    <name evidence="2" type="ORF">LCGC14_1474520</name>
</gene>
<protein>
    <recommendedName>
        <fullName evidence="1">Pyridoxamine 5'-phosphate oxidase N-terminal domain-containing protein</fullName>
    </recommendedName>
</protein>
<organism evidence="2">
    <name type="scientific">marine sediment metagenome</name>
    <dbReference type="NCBI Taxonomy" id="412755"/>
    <lineage>
        <taxon>unclassified sequences</taxon>
        <taxon>metagenomes</taxon>
        <taxon>ecological metagenomes</taxon>
    </lineage>
</organism>
<evidence type="ECO:0000313" key="2">
    <source>
        <dbReference type="EMBL" id="KKM67103.1"/>
    </source>
</evidence>
<accession>A0A0F9JC14</accession>
<dbReference type="EMBL" id="LAZR01010409">
    <property type="protein sequence ID" value="KKM67103.1"/>
    <property type="molecule type" value="Genomic_DNA"/>
</dbReference>
<dbReference type="AlphaFoldDB" id="A0A0F9JC14"/>
<dbReference type="Pfam" id="PF01243">
    <property type="entry name" value="PNPOx_N"/>
    <property type="match status" value="1"/>
</dbReference>
<sequence>MVNKITNKMQNFINEQKNLAFVATHDEDGKNNVAPKSLLSIGEDRIMFGDLYMDQSAENLLANEHLTIAVIDSDRCTGYQFKGKAKIITKGQVFNTAKKRFEEIGFPEPIHAVELKVEEIFFFEQGPEEMIEAA</sequence>
<dbReference type="PANTHER" id="PTHR40660:SF1">
    <property type="entry name" value="5'-PHOSPHATE OXIDASE PUTATIVE DOMAIN-CONTAINING PROTEIN-RELATED"/>
    <property type="match status" value="1"/>
</dbReference>
<evidence type="ECO:0000259" key="1">
    <source>
        <dbReference type="Pfam" id="PF01243"/>
    </source>
</evidence>
<dbReference type="Gene3D" id="2.30.110.10">
    <property type="entry name" value="Electron Transport, Fmn-binding Protein, Chain A"/>
    <property type="match status" value="1"/>
</dbReference>
<name>A0A0F9JC14_9ZZZZ</name>
<dbReference type="InterPro" id="IPR012349">
    <property type="entry name" value="Split_barrel_FMN-bd"/>
</dbReference>
<dbReference type="SUPFAM" id="SSF50475">
    <property type="entry name" value="FMN-binding split barrel"/>
    <property type="match status" value="1"/>
</dbReference>
<dbReference type="PANTHER" id="PTHR40660">
    <property type="entry name" value="5'-PHOSPHATE OXIDASE PUTATIVE DOMAIN-CONTAINING PROTEIN-RELATED"/>
    <property type="match status" value="1"/>
</dbReference>
<reference evidence="2" key="1">
    <citation type="journal article" date="2015" name="Nature">
        <title>Complex archaea that bridge the gap between prokaryotes and eukaryotes.</title>
        <authorList>
            <person name="Spang A."/>
            <person name="Saw J.H."/>
            <person name="Jorgensen S.L."/>
            <person name="Zaremba-Niedzwiedzka K."/>
            <person name="Martijn J."/>
            <person name="Lind A.E."/>
            <person name="van Eijk R."/>
            <person name="Schleper C."/>
            <person name="Guy L."/>
            <person name="Ettema T.J."/>
        </authorList>
    </citation>
    <scope>NUCLEOTIDE SEQUENCE</scope>
</reference>
<proteinExistence type="predicted"/>